<proteinExistence type="predicted"/>
<dbReference type="AlphaFoldDB" id="A0A914P161"/>
<sequence>MEKWYDEEDMEDFDGFGDEERFEDEEGFDEEMDSKCESDSEDDDNMEMKEQKVSRKKLMSELSQMIQFMHGNTMIQWLYEDHWEKLIKEEEEKEKMNKEIEGKYVFLYF</sequence>
<dbReference type="WBParaSite" id="PDA_v2.g11511.t1">
    <property type="protein sequence ID" value="PDA_v2.g11511.t1"/>
    <property type="gene ID" value="PDA_v2.g11511"/>
</dbReference>
<organism evidence="2 3">
    <name type="scientific">Panagrolaimus davidi</name>
    <dbReference type="NCBI Taxonomy" id="227884"/>
    <lineage>
        <taxon>Eukaryota</taxon>
        <taxon>Metazoa</taxon>
        <taxon>Ecdysozoa</taxon>
        <taxon>Nematoda</taxon>
        <taxon>Chromadorea</taxon>
        <taxon>Rhabditida</taxon>
        <taxon>Tylenchina</taxon>
        <taxon>Panagrolaimomorpha</taxon>
        <taxon>Panagrolaimoidea</taxon>
        <taxon>Panagrolaimidae</taxon>
        <taxon>Panagrolaimus</taxon>
    </lineage>
</organism>
<protein>
    <submittedName>
        <fullName evidence="3">Uncharacterized protein</fullName>
    </submittedName>
</protein>
<feature type="compositionally biased region" description="Acidic residues" evidence="1">
    <location>
        <begin position="1"/>
        <end position="32"/>
    </location>
</feature>
<evidence type="ECO:0000256" key="1">
    <source>
        <dbReference type="SAM" id="MobiDB-lite"/>
    </source>
</evidence>
<evidence type="ECO:0000313" key="3">
    <source>
        <dbReference type="WBParaSite" id="PDA_v2.g11511.t1"/>
    </source>
</evidence>
<name>A0A914P161_9BILA</name>
<feature type="region of interest" description="Disordered" evidence="1">
    <location>
        <begin position="1"/>
        <end position="47"/>
    </location>
</feature>
<accession>A0A914P161</accession>
<evidence type="ECO:0000313" key="2">
    <source>
        <dbReference type="Proteomes" id="UP000887578"/>
    </source>
</evidence>
<keyword evidence="2" id="KW-1185">Reference proteome</keyword>
<dbReference type="Proteomes" id="UP000887578">
    <property type="component" value="Unplaced"/>
</dbReference>
<reference evidence="3" key="1">
    <citation type="submission" date="2022-11" db="UniProtKB">
        <authorList>
            <consortium name="WormBaseParasite"/>
        </authorList>
    </citation>
    <scope>IDENTIFICATION</scope>
</reference>